<feature type="transmembrane region" description="Helical" evidence="12">
    <location>
        <begin position="412"/>
        <end position="439"/>
    </location>
</feature>
<evidence type="ECO:0000313" key="13">
    <source>
        <dbReference type="EMBL" id="GFO22689.1"/>
    </source>
</evidence>
<comment type="subcellular location">
    <subcellularLocation>
        <location evidence="1">Cell membrane</location>
        <topology evidence="1">Multi-pass membrane protein</topology>
    </subcellularLocation>
</comment>
<evidence type="ECO:0000256" key="1">
    <source>
        <dbReference type="ARBA" id="ARBA00004651"/>
    </source>
</evidence>
<keyword evidence="8" id="KW-0683">Retinol-binding</keyword>
<reference evidence="13 14" key="1">
    <citation type="journal article" date="2021" name="Elife">
        <title>Chloroplast acquisition without the gene transfer in kleptoplastic sea slugs, Plakobranchus ocellatus.</title>
        <authorList>
            <person name="Maeda T."/>
            <person name="Takahashi S."/>
            <person name="Yoshida T."/>
            <person name="Shimamura S."/>
            <person name="Takaki Y."/>
            <person name="Nagai Y."/>
            <person name="Toyoda A."/>
            <person name="Suzuki Y."/>
            <person name="Arimoto A."/>
            <person name="Ishii H."/>
            <person name="Satoh N."/>
            <person name="Nishiyama T."/>
            <person name="Hasebe M."/>
            <person name="Maruyama T."/>
            <person name="Minagawa J."/>
            <person name="Obokata J."/>
            <person name="Shigenobu S."/>
        </authorList>
    </citation>
    <scope>NUCLEOTIDE SEQUENCE [LARGE SCALE GENOMIC DNA]</scope>
</reference>
<keyword evidence="14" id="KW-1185">Reference proteome</keyword>
<dbReference type="GO" id="GO:0034632">
    <property type="term" value="F:retinol transmembrane transporter activity"/>
    <property type="evidence" value="ECO:0007669"/>
    <property type="project" value="InterPro"/>
</dbReference>
<feature type="transmembrane region" description="Helical" evidence="12">
    <location>
        <begin position="277"/>
        <end position="303"/>
    </location>
</feature>
<evidence type="ECO:0000256" key="3">
    <source>
        <dbReference type="ARBA" id="ARBA00022448"/>
    </source>
</evidence>
<keyword evidence="10" id="KW-0675">Receptor</keyword>
<feature type="transmembrane region" description="Helical" evidence="12">
    <location>
        <begin position="182"/>
        <end position="201"/>
    </location>
</feature>
<dbReference type="GO" id="GO:0016918">
    <property type="term" value="F:retinal binding"/>
    <property type="evidence" value="ECO:0007669"/>
    <property type="project" value="UniProtKB-KW"/>
</dbReference>
<feature type="compositionally biased region" description="Acidic residues" evidence="11">
    <location>
        <begin position="480"/>
        <end position="521"/>
    </location>
</feature>
<feature type="transmembrane region" description="Helical" evidence="12">
    <location>
        <begin position="83"/>
        <end position="101"/>
    </location>
</feature>
<feature type="transmembrane region" description="Helical" evidence="12">
    <location>
        <begin position="113"/>
        <end position="136"/>
    </location>
</feature>
<feature type="transmembrane region" description="Helical" evidence="12">
    <location>
        <begin position="344"/>
        <end position="369"/>
    </location>
</feature>
<evidence type="ECO:0000256" key="7">
    <source>
        <dbReference type="ARBA" id="ARBA00022989"/>
    </source>
</evidence>
<evidence type="ECO:0000256" key="2">
    <source>
        <dbReference type="ARBA" id="ARBA00014411"/>
    </source>
</evidence>
<dbReference type="GO" id="GO:0019841">
    <property type="term" value="F:retinol binding"/>
    <property type="evidence" value="ECO:0007669"/>
    <property type="project" value="UniProtKB-KW"/>
</dbReference>
<proteinExistence type="predicted"/>
<dbReference type="InterPro" id="IPR026612">
    <property type="entry name" value="STRA6-like"/>
</dbReference>
<dbReference type="Pfam" id="PF14752">
    <property type="entry name" value="RBP_receptor"/>
    <property type="match status" value="1"/>
</dbReference>
<keyword evidence="5 12" id="KW-0812">Transmembrane</keyword>
<feature type="compositionally biased region" description="Acidic residues" evidence="11">
    <location>
        <begin position="541"/>
        <end position="572"/>
    </location>
</feature>
<accession>A0AAV4BV59</accession>
<evidence type="ECO:0000256" key="11">
    <source>
        <dbReference type="SAM" id="MobiDB-lite"/>
    </source>
</evidence>
<organism evidence="13 14">
    <name type="scientific">Plakobranchus ocellatus</name>
    <dbReference type="NCBI Taxonomy" id="259542"/>
    <lineage>
        <taxon>Eukaryota</taxon>
        <taxon>Metazoa</taxon>
        <taxon>Spiralia</taxon>
        <taxon>Lophotrochozoa</taxon>
        <taxon>Mollusca</taxon>
        <taxon>Gastropoda</taxon>
        <taxon>Heterobranchia</taxon>
        <taxon>Euthyneura</taxon>
        <taxon>Panpulmonata</taxon>
        <taxon>Sacoglossa</taxon>
        <taxon>Placobranchoidea</taxon>
        <taxon>Plakobranchidae</taxon>
        <taxon>Plakobranchus</taxon>
    </lineage>
</organism>
<feature type="transmembrane region" description="Helical" evidence="12">
    <location>
        <begin position="143"/>
        <end position="162"/>
    </location>
</feature>
<evidence type="ECO:0000256" key="9">
    <source>
        <dbReference type="ARBA" id="ARBA00023136"/>
    </source>
</evidence>
<feature type="compositionally biased region" description="Basic and acidic residues" evidence="11">
    <location>
        <begin position="522"/>
        <end position="540"/>
    </location>
</feature>
<dbReference type="GO" id="GO:0071939">
    <property type="term" value="P:vitamin A import into cell"/>
    <property type="evidence" value="ECO:0007669"/>
    <property type="project" value="TreeGrafter"/>
</dbReference>
<keyword evidence="4" id="KW-1003">Cell membrane</keyword>
<feature type="region of interest" description="Disordered" evidence="11">
    <location>
        <begin position="480"/>
        <end position="572"/>
    </location>
</feature>
<keyword evidence="3" id="KW-0813">Transport</keyword>
<evidence type="ECO:0000256" key="12">
    <source>
        <dbReference type="SAM" id="Phobius"/>
    </source>
</evidence>
<keyword evidence="7 12" id="KW-1133">Transmembrane helix</keyword>
<dbReference type="PANTHER" id="PTHR21444:SF16">
    <property type="entry name" value="RECEPTOR FOR RETINOL UPTAKE STRA6"/>
    <property type="match status" value="1"/>
</dbReference>
<evidence type="ECO:0000256" key="4">
    <source>
        <dbReference type="ARBA" id="ARBA00022475"/>
    </source>
</evidence>
<evidence type="ECO:0000256" key="6">
    <source>
        <dbReference type="ARBA" id="ARBA00022893"/>
    </source>
</evidence>
<dbReference type="AlphaFoldDB" id="A0AAV4BV59"/>
<dbReference type="GO" id="GO:0005886">
    <property type="term" value="C:plasma membrane"/>
    <property type="evidence" value="ECO:0007669"/>
    <property type="project" value="UniProtKB-SubCell"/>
</dbReference>
<gene>
    <name evidence="13" type="ORF">PoB_004919400</name>
</gene>
<dbReference type="EMBL" id="BLXT01005442">
    <property type="protein sequence ID" value="GFO22689.1"/>
    <property type="molecule type" value="Genomic_DNA"/>
</dbReference>
<evidence type="ECO:0000313" key="14">
    <source>
        <dbReference type="Proteomes" id="UP000735302"/>
    </source>
</evidence>
<protein>
    <recommendedName>
        <fullName evidence="2">Receptor for retinol uptake STRA6</fullName>
    </recommendedName>
</protein>
<dbReference type="PANTHER" id="PTHR21444">
    <property type="entry name" value="COILED-COIL DOMAIN-CONTAINING PROTEIN 180"/>
    <property type="match status" value="1"/>
</dbReference>
<evidence type="ECO:0000256" key="10">
    <source>
        <dbReference type="ARBA" id="ARBA00023170"/>
    </source>
</evidence>
<dbReference type="Proteomes" id="UP000735302">
    <property type="component" value="Unassembled WGS sequence"/>
</dbReference>
<sequence>MSSTFGDVLQTFYDETSRANTTHTSCDSEISHYKFYQFSLIPAILITLLFASTRTRRQRLMNVLGGRPGLVFPMDTLTRSSRISYCCAFGATAFLVYKILLEQKFAINYDGPVSLKTLIAILSMFIYGMVFFPVFACLALSSAFSFGLGSLYVWMFLAVDLYKVTECDLTTKGRIMKIVQALPSLTSLAYLSISLPLRFIACCYHKKYFAAPDVKIWESLEDIKGSYQGLHVRKLLRKPDIEIEEEGALNAVKRTVMNLIHNWIYQRHPGFRYPSRLVSVMFVAGCVVYVITVEFLVGFVGVFDVTLDSLGTQIDAVGWDKIPGEDPELTNYRDVLLLTRYLTVVLRVCLIVSVTVASLLSFLTILHMLSSFRSNLFAMYKGDFKEIPPPSEKSAVSLCTGSIKYAGFQVAYLVWAFIITCLILFIICLVLAIIILLLIHGSTDWLLNKVLQVWPGVLIAVLLVIAQILLAKYVFLQEGEEEDDEYEEEEENEEKKEDDEEDDENEEVEEEEDAENEEGDEEERREVEGRGGRGEGRDGEENKEEYDEEDEEEEEEVEKYEEEGEDEEEVEK</sequence>
<keyword evidence="6" id="KW-0845">Vitamin A</keyword>
<evidence type="ECO:0000256" key="8">
    <source>
        <dbReference type="ARBA" id="ARBA00023072"/>
    </source>
</evidence>
<dbReference type="GO" id="GO:0038023">
    <property type="term" value="F:signaling receptor activity"/>
    <property type="evidence" value="ECO:0007669"/>
    <property type="project" value="InterPro"/>
</dbReference>
<feature type="transmembrane region" description="Helical" evidence="12">
    <location>
        <begin position="451"/>
        <end position="470"/>
    </location>
</feature>
<name>A0AAV4BV59_9GAST</name>
<evidence type="ECO:0000256" key="5">
    <source>
        <dbReference type="ARBA" id="ARBA00022692"/>
    </source>
</evidence>
<keyword evidence="9 12" id="KW-0472">Membrane</keyword>
<comment type="caution">
    <text evidence="13">The sequence shown here is derived from an EMBL/GenBank/DDBJ whole genome shotgun (WGS) entry which is preliminary data.</text>
</comment>
<feature type="transmembrane region" description="Helical" evidence="12">
    <location>
        <begin position="35"/>
        <end position="52"/>
    </location>
</feature>